<evidence type="ECO:0000259" key="7">
    <source>
        <dbReference type="PROSITE" id="PS50011"/>
    </source>
</evidence>
<proteinExistence type="inferred from homology"/>
<reference evidence="9" key="1">
    <citation type="journal article" date="2019" name="Int. J. Syst. Evol. Microbiol.">
        <title>The Global Catalogue of Microorganisms (GCM) 10K type strain sequencing project: providing services to taxonomists for standard genome sequencing and annotation.</title>
        <authorList>
            <consortium name="The Broad Institute Genomics Platform"/>
            <consortium name="The Broad Institute Genome Sequencing Center for Infectious Disease"/>
            <person name="Wu L."/>
            <person name="Ma J."/>
        </authorList>
    </citation>
    <scope>NUCLEOTIDE SEQUENCE [LARGE SCALE GENOMIC DNA]</scope>
    <source>
        <strain evidence="9">CCUG 57401</strain>
    </source>
</reference>
<dbReference type="SMART" id="SM00220">
    <property type="entry name" value="S_TKc"/>
    <property type="match status" value="1"/>
</dbReference>
<dbReference type="EMBL" id="JBHSMF010000006">
    <property type="protein sequence ID" value="MFC5497657.1"/>
    <property type="molecule type" value="Genomic_DNA"/>
</dbReference>
<dbReference type="PROSITE" id="PS50011">
    <property type="entry name" value="PROTEIN_KINASE_DOM"/>
    <property type="match status" value="1"/>
</dbReference>
<dbReference type="InterPro" id="IPR041677">
    <property type="entry name" value="DNA2/NAM7_AAA_11"/>
</dbReference>
<dbReference type="CDD" id="cd14014">
    <property type="entry name" value="STKc_PknB_like"/>
    <property type="match status" value="1"/>
</dbReference>
<keyword evidence="9" id="KW-1185">Reference proteome</keyword>
<dbReference type="RefSeq" id="WP_376849738.1">
    <property type="nucleotide sequence ID" value="NZ_JBHSMF010000006.1"/>
</dbReference>
<comment type="caution">
    <text evidence="8">The sequence shown here is derived from an EMBL/GenBank/DDBJ whole genome shotgun (WGS) entry which is preliminary data.</text>
</comment>
<dbReference type="SUPFAM" id="SSF56112">
    <property type="entry name" value="Protein kinase-like (PK-like)"/>
    <property type="match status" value="1"/>
</dbReference>
<dbReference type="PROSITE" id="PS00108">
    <property type="entry name" value="PROTEIN_KINASE_ST"/>
    <property type="match status" value="1"/>
</dbReference>
<dbReference type="InterPro" id="IPR000719">
    <property type="entry name" value="Prot_kinase_dom"/>
</dbReference>
<keyword evidence="2" id="KW-0547">Nucleotide-binding</keyword>
<keyword evidence="3" id="KW-0378">Hydrolase</keyword>
<dbReference type="PANTHER" id="PTHR43788">
    <property type="entry name" value="DNA2/NAM7 HELICASE FAMILY MEMBER"/>
    <property type="match status" value="1"/>
</dbReference>
<evidence type="ECO:0000256" key="4">
    <source>
        <dbReference type="ARBA" id="ARBA00022806"/>
    </source>
</evidence>
<protein>
    <submittedName>
        <fullName evidence="8">AAA domain-containing protein</fullName>
    </submittedName>
</protein>
<dbReference type="CDD" id="cd18808">
    <property type="entry name" value="SF1_C_Upf1"/>
    <property type="match status" value="1"/>
</dbReference>
<dbReference type="Pfam" id="PF00069">
    <property type="entry name" value="Pkinase"/>
    <property type="match status" value="1"/>
</dbReference>
<keyword evidence="5" id="KW-0067">ATP-binding</keyword>
<comment type="similarity">
    <text evidence="1">Belongs to the DNA2/NAM7 helicase family.</text>
</comment>
<dbReference type="InterPro" id="IPR041679">
    <property type="entry name" value="DNA2/NAM7-like_C"/>
</dbReference>
<dbReference type="Proteomes" id="UP001596037">
    <property type="component" value="Unassembled WGS sequence"/>
</dbReference>
<feature type="region of interest" description="Disordered" evidence="6">
    <location>
        <begin position="526"/>
        <end position="545"/>
    </location>
</feature>
<dbReference type="CDD" id="cd17934">
    <property type="entry name" value="DEXXQc_Upf1-like"/>
    <property type="match status" value="1"/>
</dbReference>
<dbReference type="InterPro" id="IPR011009">
    <property type="entry name" value="Kinase-like_dom_sf"/>
</dbReference>
<dbReference type="Pfam" id="PF13086">
    <property type="entry name" value="AAA_11"/>
    <property type="match status" value="1"/>
</dbReference>
<dbReference type="SUPFAM" id="SSF52540">
    <property type="entry name" value="P-loop containing nucleoside triphosphate hydrolases"/>
    <property type="match status" value="1"/>
</dbReference>
<dbReference type="InterPro" id="IPR050534">
    <property type="entry name" value="Coronavir_polyprotein_1ab"/>
</dbReference>
<evidence type="ECO:0000313" key="8">
    <source>
        <dbReference type="EMBL" id="MFC5497657.1"/>
    </source>
</evidence>
<name>A0ABW0NFB3_9BURK</name>
<feature type="domain" description="Protein kinase" evidence="7">
    <location>
        <begin position="11"/>
        <end position="257"/>
    </location>
</feature>
<organism evidence="8 9">
    <name type="scientific">Caenimonas terrae</name>
    <dbReference type="NCBI Taxonomy" id="696074"/>
    <lineage>
        <taxon>Bacteria</taxon>
        <taxon>Pseudomonadati</taxon>
        <taxon>Pseudomonadota</taxon>
        <taxon>Betaproteobacteria</taxon>
        <taxon>Burkholderiales</taxon>
        <taxon>Comamonadaceae</taxon>
        <taxon>Caenimonas</taxon>
    </lineage>
</organism>
<evidence type="ECO:0000256" key="1">
    <source>
        <dbReference type="ARBA" id="ARBA00007913"/>
    </source>
</evidence>
<sequence length="1111" mass="122638">MSPRAFSMSDFELSSVTKDGGMARVQKATIKDEDILVALKGRKPGDFRDEAVESFNRELHALERMDHPNIVKLLGVGTDGVERFLVLEWLEETLAERIDAYGPTNWNAFYELLGRPILEGIRYAHGRGFAHRDLKPWNVMLDKKGVPKITDFGIAKAADGIGLGLTFARASSSPWTPSESTGSNPNESRDIYSWAAIAVGALTGRLTFKTSEELRIAASKLSAVAPTDLLLRCLGDDKRPGTATELLWELDDYHKARGTDPIYERTIGVDLAPKVHEKLPDLVEGAPDEQIARLLNDFNFSSQVFLLPEGDWEFTGNTLCVRATRASEESPWLMIKDVWPAVQRPASAVGTSISVRFAERVASGVDPTASRGSLEFIQRFLSSQKERDDEEQRRKDEERFLNMLQDVLIARTRALRFLPELQYEDGKWDGGEFSVIVDEEHGLLPGERRVIRGTSGVIVFEFVTLALGRVILRPFGAVRGQPPTSGRLQADTAAQRRALERQEDALKTLRDDNAVSPSLKRLILTPAAARAPEQSGRPNRDDLSPDKAEVLDAALGAPELMVVQGPPGTGKTRLITAIVSQYLAEQPGARVLVAAQTHIAIDHVVEKLLSMGHLPGEIVRIARVDEDKVSPAVRPTLLQNCLAEWCESTARRARTHSLTAGVALGIDSTEVELLVRAEALLQTYQHQATLARDLARIGSELDAAQSAAVEAKADETQKIETATAATVTAAELQEQISRSNERVLLLREELRLRGPDGLLLSNFSAVELGEYISVLQRNDSKWTEFRRVVALQVAWLDLLGQLKQFEEVVMRSASVVAGTCVGLASNDAFSTARFDLCIIDEASKASATEALVPLVRSARALIVGDPKQLPPFWDGVETEGYSESEVKETLLDYLLPRLPASCVKELTHQHRMCKSIGELISVSFYGRSLINDRPDSERPEWIKKRFPKPVVWLDTTGARDLPQGHSFVNPKEQQVILDLLNDLQRQCDRTAPKLSVAVIAGYAAQANALDRRIPRGHLSALDVEVATVDSFQGREASVCIFSATLSNTRDYLGFLRSVKRLNVALSRPQDLLVIVGDQSFCYGVPGENPFKRVIDHMEANPKTCETRYAGQ</sequence>
<dbReference type="Gene3D" id="3.40.50.300">
    <property type="entry name" value="P-loop containing nucleotide triphosphate hydrolases"/>
    <property type="match status" value="2"/>
</dbReference>
<accession>A0ABW0NFB3</accession>
<dbReference type="InterPro" id="IPR027417">
    <property type="entry name" value="P-loop_NTPase"/>
</dbReference>
<gene>
    <name evidence="8" type="ORF">ACFPOE_08940</name>
</gene>
<keyword evidence="4" id="KW-0347">Helicase</keyword>
<evidence type="ECO:0000256" key="6">
    <source>
        <dbReference type="SAM" id="MobiDB-lite"/>
    </source>
</evidence>
<dbReference type="InterPro" id="IPR008271">
    <property type="entry name" value="Ser/Thr_kinase_AS"/>
</dbReference>
<dbReference type="PANTHER" id="PTHR43788:SF8">
    <property type="entry name" value="DNA-BINDING PROTEIN SMUBP-2"/>
    <property type="match status" value="1"/>
</dbReference>
<evidence type="ECO:0000313" key="9">
    <source>
        <dbReference type="Proteomes" id="UP001596037"/>
    </source>
</evidence>
<dbReference type="Gene3D" id="1.10.510.10">
    <property type="entry name" value="Transferase(Phosphotransferase) domain 1"/>
    <property type="match status" value="1"/>
</dbReference>
<dbReference type="InterPro" id="IPR047187">
    <property type="entry name" value="SF1_C_Upf1"/>
</dbReference>
<dbReference type="Pfam" id="PF13087">
    <property type="entry name" value="AAA_12"/>
    <property type="match status" value="1"/>
</dbReference>
<evidence type="ECO:0000256" key="5">
    <source>
        <dbReference type="ARBA" id="ARBA00022840"/>
    </source>
</evidence>
<evidence type="ECO:0000256" key="2">
    <source>
        <dbReference type="ARBA" id="ARBA00022741"/>
    </source>
</evidence>
<evidence type="ECO:0000256" key="3">
    <source>
        <dbReference type="ARBA" id="ARBA00022801"/>
    </source>
</evidence>